<dbReference type="AlphaFoldDB" id="A0A8J6J059"/>
<protein>
    <submittedName>
        <fullName evidence="5">BlaI/MecI/CopY family transcriptional regulator</fullName>
    </submittedName>
</protein>
<dbReference type="InterPro" id="IPR005650">
    <property type="entry name" value="BlaI_family"/>
</dbReference>
<dbReference type="Pfam" id="PF03965">
    <property type="entry name" value="Penicillinase_R"/>
    <property type="match status" value="1"/>
</dbReference>
<reference evidence="5" key="1">
    <citation type="submission" date="2020-08" db="EMBL/GenBank/DDBJ databases">
        <title>Genome public.</title>
        <authorList>
            <person name="Liu C."/>
            <person name="Sun Q."/>
        </authorList>
    </citation>
    <scope>NUCLEOTIDE SEQUENCE</scope>
    <source>
        <strain evidence="5">NSJ-23</strain>
    </source>
</reference>
<organism evidence="5 6">
    <name type="scientific">Flintibacter hominis</name>
    <dbReference type="NCBI Taxonomy" id="2763048"/>
    <lineage>
        <taxon>Bacteria</taxon>
        <taxon>Bacillati</taxon>
        <taxon>Bacillota</taxon>
        <taxon>Clostridia</taxon>
        <taxon>Eubacteriales</taxon>
        <taxon>Flintibacter</taxon>
    </lineage>
</organism>
<keyword evidence="4" id="KW-0804">Transcription</keyword>
<dbReference type="SUPFAM" id="SSF46785">
    <property type="entry name" value="Winged helix' DNA-binding domain"/>
    <property type="match status" value="1"/>
</dbReference>
<dbReference type="Gene3D" id="1.10.10.10">
    <property type="entry name" value="Winged helix-like DNA-binding domain superfamily/Winged helix DNA-binding domain"/>
    <property type="match status" value="1"/>
</dbReference>
<dbReference type="GO" id="GO:0045892">
    <property type="term" value="P:negative regulation of DNA-templated transcription"/>
    <property type="evidence" value="ECO:0007669"/>
    <property type="project" value="InterPro"/>
</dbReference>
<evidence type="ECO:0000256" key="3">
    <source>
        <dbReference type="ARBA" id="ARBA00023125"/>
    </source>
</evidence>
<keyword evidence="3" id="KW-0238">DNA-binding</keyword>
<dbReference type="Proteomes" id="UP000628736">
    <property type="component" value="Unassembled WGS sequence"/>
</dbReference>
<dbReference type="RefSeq" id="WP_147571816.1">
    <property type="nucleotide sequence ID" value="NZ_JACOPO010000003.1"/>
</dbReference>
<comment type="caution">
    <text evidence="5">The sequence shown here is derived from an EMBL/GenBank/DDBJ whole genome shotgun (WGS) entry which is preliminary data.</text>
</comment>
<dbReference type="InterPro" id="IPR036390">
    <property type="entry name" value="WH_DNA-bd_sf"/>
</dbReference>
<keyword evidence="6" id="KW-1185">Reference proteome</keyword>
<evidence type="ECO:0000256" key="2">
    <source>
        <dbReference type="ARBA" id="ARBA00023015"/>
    </source>
</evidence>
<accession>A0A8J6J059</accession>
<dbReference type="PIRSF" id="PIRSF019455">
    <property type="entry name" value="CopR_AtkY"/>
    <property type="match status" value="1"/>
</dbReference>
<dbReference type="InterPro" id="IPR036388">
    <property type="entry name" value="WH-like_DNA-bd_sf"/>
</dbReference>
<gene>
    <name evidence="5" type="ORF">H8S11_06670</name>
</gene>
<comment type="similarity">
    <text evidence="1">Belongs to the BlaI transcriptional regulatory family.</text>
</comment>
<sequence>MQDIAAKISDSELEVLEVLWEAEEALPIAPIRKRLEERRGWDSSTIKTLLRRLCEKGAVEARRRESFYYRPVLNREDYQRWSTRSLIQRVYRGSAKDLVASLVRGDQLTDQDLDELRALLDREGSHG</sequence>
<dbReference type="GO" id="GO:0003677">
    <property type="term" value="F:DNA binding"/>
    <property type="evidence" value="ECO:0007669"/>
    <property type="project" value="UniProtKB-KW"/>
</dbReference>
<evidence type="ECO:0000256" key="4">
    <source>
        <dbReference type="ARBA" id="ARBA00023163"/>
    </source>
</evidence>
<dbReference type="EMBL" id="JACOPO010000003">
    <property type="protein sequence ID" value="MBC5722491.1"/>
    <property type="molecule type" value="Genomic_DNA"/>
</dbReference>
<keyword evidence="2" id="KW-0805">Transcription regulation</keyword>
<name>A0A8J6J059_9FIRM</name>
<evidence type="ECO:0000313" key="5">
    <source>
        <dbReference type="EMBL" id="MBC5722491.1"/>
    </source>
</evidence>
<evidence type="ECO:0000256" key="1">
    <source>
        <dbReference type="ARBA" id="ARBA00011046"/>
    </source>
</evidence>
<evidence type="ECO:0000313" key="6">
    <source>
        <dbReference type="Proteomes" id="UP000628736"/>
    </source>
</evidence>
<dbReference type="Gene3D" id="1.10.4040.10">
    <property type="entry name" value="Penicillinase repressor domain"/>
    <property type="match status" value="1"/>
</dbReference>
<proteinExistence type="inferred from homology"/>